<evidence type="ECO:0000256" key="1">
    <source>
        <dbReference type="ARBA" id="ARBA00022729"/>
    </source>
</evidence>
<feature type="compositionally biased region" description="Low complexity" evidence="2">
    <location>
        <begin position="489"/>
        <end position="543"/>
    </location>
</feature>
<evidence type="ECO:0000313" key="4">
    <source>
        <dbReference type="EMBL" id="HJC06251.1"/>
    </source>
</evidence>
<dbReference type="Proteomes" id="UP000823910">
    <property type="component" value="Unassembled WGS sequence"/>
</dbReference>
<comment type="caution">
    <text evidence="4">The sequence shown here is derived from an EMBL/GenBank/DDBJ whole genome shotgun (WGS) entry which is preliminary data.</text>
</comment>
<feature type="region of interest" description="Disordered" evidence="2">
    <location>
        <begin position="445"/>
        <end position="554"/>
    </location>
</feature>
<gene>
    <name evidence="4" type="ORF">H9704_08880</name>
</gene>
<dbReference type="InterPro" id="IPR007391">
    <property type="entry name" value="Vancomycin_resist_VanW"/>
</dbReference>
<dbReference type="PANTHER" id="PTHR35788">
    <property type="entry name" value="EXPORTED PROTEIN-RELATED"/>
    <property type="match status" value="1"/>
</dbReference>
<dbReference type="EMBL" id="DWWT01000041">
    <property type="protein sequence ID" value="HJC06251.1"/>
    <property type="molecule type" value="Genomic_DNA"/>
</dbReference>
<dbReference type="Pfam" id="PF04294">
    <property type="entry name" value="VanW"/>
    <property type="match status" value="1"/>
</dbReference>
<organism evidence="4 5">
    <name type="scientific">Candidatus Enterocloster excrementipullorum</name>
    <dbReference type="NCBI Taxonomy" id="2838559"/>
    <lineage>
        <taxon>Bacteria</taxon>
        <taxon>Bacillati</taxon>
        <taxon>Bacillota</taxon>
        <taxon>Clostridia</taxon>
        <taxon>Lachnospirales</taxon>
        <taxon>Lachnospiraceae</taxon>
        <taxon>Enterocloster</taxon>
    </lineage>
</organism>
<dbReference type="PROSITE" id="PS51109">
    <property type="entry name" value="G5"/>
    <property type="match status" value="1"/>
</dbReference>
<evidence type="ECO:0000313" key="5">
    <source>
        <dbReference type="Proteomes" id="UP000823910"/>
    </source>
</evidence>
<dbReference type="Gene3D" id="2.20.230.10">
    <property type="entry name" value="Resuscitation-promoting factor rpfb"/>
    <property type="match status" value="1"/>
</dbReference>
<dbReference type="SMART" id="SM01208">
    <property type="entry name" value="G5"/>
    <property type="match status" value="1"/>
</dbReference>
<dbReference type="Pfam" id="PF12229">
    <property type="entry name" value="PG_binding_4"/>
    <property type="match status" value="1"/>
</dbReference>
<feature type="domain" description="G5" evidence="3">
    <location>
        <begin position="367"/>
        <end position="446"/>
    </location>
</feature>
<reference evidence="4" key="1">
    <citation type="journal article" date="2021" name="PeerJ">
        <title>Extensive microbial diversity within the chicken gut microbiome revealed by metagenomics and culture.</title>
        <authorList>
            <person name="Gilroy R."/>
            <person name="Ravi A."/>
            <person name="Getino M."/>
            <person name="Pursley I."/>
            <person name="Horton D.L."/>
            <person name="Alikhan N.F."/>
            <person name="Baker D."/>
            <person name="Gharbi K."/>
            <person name="Hall N."/>
            <person name="Watson M."/>
            <person name="Adriaenssens E.M."/>
            <person name="Foster-Nyarko E."/>
            <person name="Jarju S."/>
            <person name="Secka A."/>
            <person name="Antonio M."/>
            <person name="Oren A."/>
            <person name="Chaudhuri R.R."/>
            <person name="La Ragione R."/>
            <person name="Hildebrand F."/>
            <person name="Pallen M.J."/>
        </authorList>
    </citation>
    <scope>NUCLEOTIDE SEQUENCE</scope>
    <source>
        <strain evidence="4">CHK180-15479</strain>
    </source>
</reference>
<reference evidence="4" key="2">
    <citation type="submission" date="2021-04" db="EMBL/GenBank/DDBJ databases">
        <authorList>
            <person name="Gilroy R."/>
        </authorList>
    </citation>
    <scope>NUCLEOTIDE SEQUENCE</scope>
    <source>
        <strain evidence="4">CHK180-15479</strain>
    </source>
</reference>
<dbReference type="InterPro" id="IPR011098">
    <property type="entry name" value="G5_dom"/>
</dbReference>
<dbReference type="PANTHER" id="PTHR35788:SF1">
    <property type="entry name" value="EXPORTED PROTEIN"/>
    <property type="match status" value="1"/>
</dbReference>
<protein>
    <submittedName>
        <fullName evidence="4">VanW family protein</fullName>
    </submittedName>
</protein>
<accession>A0A9D2N297</accession>
<evidence type="ECO:0000256" key="2">
    <source>
        <dbReference type="SAM" id="MobiDB-lite"/>
    </source>
</evidence>
<dbReference type="AlphaFoldDB" id="A0A9D2N297"/>
<dbReference type="Pfam" id="PF07501">
    <property type="entry name" value="G5"/>
    <property type="match status" value="1"/>
</dbReference>
<evidence type="ECO:0000259" key="3">
    <source>
        <dbReference type="PROSITE" id="PS51109"/>
    </source>
</evidence>
<keyword evidence="1" id="KW-0732">Signal</keyword>
<sequence>MRKGVWNGGLTVMLAAGILWAFALPAYGEPVFPEGVSVDGQSLAGMTAEEARDAVKAYVGSQGQHKVTLSVEGRDVETTAGELGYHWANEQVVDEAAAEYAGGSLIRQYMAKKDLAESPVDLPLEVGVASSSVAQFVNTQCQDMGTAPQNASIARENGAFVITESIPGKTVDAEATGEALNQALAQGLDEAVRVEAVIMETEPEITTEDLASIQDVLGTATTSFSSSGAARSTNVSVGASKINGRVLMPGEVLSGYECLQPFTSANGYKGAASYANGQVVDSIGGGVCQVSTTLYNAALQAELEIVERQNHSMIVTYVEPSMDAAIAGTVKDLKIRNNYSTPIYVEGYTENKQITFTIYGKETRPANRKVEYVSETLGRTSPGDPQLIVDPTLAPGARVRVQSSHTGLRSRLWKVVAVDGVEQERTLLNEDTYNASKAIYRVGPSVPVTVPPETPVAPAESAPEQTQPAEPVTGVDGGPGVSPKPAETQPAGAESAGQSSGAGGPAETAPVPAETASAPSEAASAPAAPAETSPAAPETQAPPQVIPAAPEAAA</sequence>
<dbReference type="InterPro" id="IPR052913">
    <property type="entry name" value="Glycopeptide_resist_protein"/>
</dbReference>
<dbReference type="InterPro" id="IPR022029">
    <property type="entry name" value="YoaR-like_PG-bd"/>
</dbReference>
<name>A0A9D2N297_9FIRM</name>
<proteinExistence type="predicted"/>